<accession>A0ABS2F741</accession>
<feature type="domain" description="RagB/SusD" evidence="14">
    <location>
        <begin position="1145"/>
        <end position="1354"/>
    </location>
</feature>
<reference evidence="16 17" key="1">
    <citation type="journal article" date="2021" name="Sci. Rep.">
        <title>The distribution of antibiotic resistance genes in chicken gut microbiota commensals.</title>
        <authorList>
            <person name="Juricova H."/>
            <person name="Matiasovicova J."/>
            <person name="Kubasova T."/>
            <person name="Cejkova D."/>
            <person name="Rychlik I."/>
        </authorList>
    </citation>
    <scope>NUCLEOTIDE SEQUENCE [LARGE SCALE GENOMIC DNA]</scope>
    <source>
        <strain evidence="16 17">An768</strain>
    </source>
</reference>
<dbReference type="InterPro" id="IPR008969">
    <property type="entry name" value="CarboxyPept-like_regulatory"/>
</dbReference>
<organism evidence="16 17">
    <name type="scientific">Bacteroides caecicola</name>
    <dbReference type="NCBI Taxonomy" id="1462569"/>
    <lineage>
        <taxon>Bacteria</taxon>
        <taxon>Pseudomonadati</taxon>
        <taxon>Bacteroidota</taxon>
        <taxon>Bacteroidia</taxon>
        <taxon>Bacteroidales</taxon>
        <taxon>Bacteroidaceae</taxon>
        <taxon>Bacteroides</taxon>
    </lineage>
</organism>
<evidence type="ECO:0000256" key="7">
    <source>
        <dbReference type="ARBA" id="ARBA00023077"/>
    </source>
</evidence>
<evidence type="ECO:0000256" key="11">
    <source>
        <dbReference type="RuleBase" id="RU003357"/>
    </source>
</evidence>
<dbReference type="InterPro" id="IPR012944">
    <property type="entry name" value="SusD_RagB_dom"/>
</dbReference>
<dbReference type="PROSITE" id="PS52016">
    <property type="entry name" value="TONB_DEPENDENT_REC_3"/>
    <property type="match status" value="1"/>
</dbReference>
<evidence type="ECO:0000313" key="16">
    <source>
        <dbReference type="EMBL" id="MBM6805884.1"/>
    </source>
</evidence>
<keyword evidence="5 10" id="KW-0812">Transmembrane</keyword>
<evidence type="ECO:0000256" key="10">
    <source>
        <dbReference type="PROSITE-ProRule" id="PRU01360"/>
    </source>
</evidence>
<evidence type="ECO:0000256" key="3">
    <source>
        <dbReference type="ARBA" id="ARBA00022448"/>
    </source>
</evidence>
<keyword evidence="3 10" id="KW-0813">Transport</keyword>
<dbReference type="EMBL" id="JACJKJ010000004">
    <property type="protein sequence ID" value="MBM6805884.1"/>
    <property type="molecule type" value="Genomic_DNA"/>
</dbReference>
<dbReference type="Pfam" id="PF14322">
    <property type="entry name" value="SusD-like_3"/>
    <property type="match status" value="1"/>
</dbReference>
<feature type="domain" description="TonB-dependent receptor plug" evidence="13">
    <location>
        <begin position="120"/>
        <end position="224"/>
    </location>
</feature>
<dbReference type="Gene3D" id="2.40.170.20">
    <property type="entry name" value="TonB-dependent receptor, beta-barrel domain"/>
    <property type="match status" value="1"/>
</dbReference>
<dbReference type="Proteomes" id="UP000782117">
    <property type="component" value="Unassembled WGS sequence"/>
</dbReference>
<keyword evidence="17" id="KW-1185">Reference proteome</keyword>
<evidence type="ECO:0000256" key="4">
    <source>
        <dbReference type="ARBA" id="ARBA00022452"/>
    </source>
</evidence>
<feature type="domain" description="SusD-like N-terminal" evidence="15">
    <location>
        <begin position="959"/>
        <end position="1100"/>
    </location>
</feature>
<dbReference type="InterPro" id="IPR023997">
    <property type="entry name" value="TonB-dep_OMP_SusC/RagA_CS"/>
</dbReference>
<evidence type="ECO:0000259" key="13">
    <source>
        <dbReference type="Pfam" id="PF07715"/>
    </source>
</evidence>
<dbReference type="SUPFAM" id="SSF56935">
    <property type="entry name" value="Porins"/>
    <property type="match status" value="1"/>
</dbReference>
<dbReference type="NCBIfam" id="TIGR04057">
    <property type="entry name" value="SusC_RagA_signa"/>
    <property type="match status" value="1"/>
</dbReference>
<dbReference type="Pfam" id="PF13715">
    <property type="entry name" value="CarbopepD_reg_2"/>
    <property type="match status" value="1"/>
</dbReference>
<dbReference type="InterPro" id="IPR039426">
    <property type="entry name" value="TonB-dep_rcpt-like"/>
</dbReference>
<evidence type="ECO:0000256" key="1">
    <source>
        <dbReference type="ARBA" id="ARBA00004571"/>
    </source>
</evidence>
<dbReference type="Pfam" id="PF07980">
    <property type="entry name" value="SusD_RagB"/>
    <property type="match status" value="1"/>
</dbReference>
<dbReference type="SUPFAM" id="SSF49464">
    <property type="entry name" value="Carboxypeptidase regulatory domain-like"/>
    <property type="match status" value="1"/>
</dbReference>
<name>A0ABS2F741_9BACE</name>
<keyword evidence="4 10" id="KW-1134">Transmembrane beta strand</keyword>
<dbReference type="Gene3D" id="2.60.40.1120">
    <property type="entry name" value="Carboxypeptidase-like, regulatory domain"/>
    <property type="match status" value="1"/>
</dbReference>
<keyword evidence="8 10" id="KW-0472">Membrane</keyword>
<evidence type="ECO:0000259" key="14">
    <source>
        <dbReference type="Pfam" id="PF07980"/>
    </source>
</evidence>
<dbReference type="InterPro" id="IPR033985">
    <property type="entry name" value="SusD-like_N"/>
</dbReference>
<evidence type="ECO:0000256" key="2">
    <source>
        <dbReference type="ARBA" id="ARBA00006275"/>
    </source>
</evidence>
<feature type="domain" description="TonB-dependent receptor-like beta-barrel" evidence="12">
    <location>
        <begin position="418"/>
        <end position="771"/>
    </location>
</feature>
<keyword evidence="6" id="KW-0732">Signal</keyword>
<evidence type="ECO:0000259" key="12">
    <source>
        <dbReference type="Pfam" id="PF00593"/>
    </source>
</evidence>
<evidence type="ECO:0000256" key="9">
    <source>
        <dbReference type="ARBA" id="ARBA00023237"/>
    </source>
</evidence>
<proteinExistence type="inferred from homology"/>
<evidence type="ECO:0000256" key="8">
    <source>
        <dbReference type="ARBA" id="ARBA00023136"/>
    </source>
</evidence>
<dbReference type="Pfam" id="PF00593">
    <property type="entry name" value="TonB_dep_Rec_b-barrel"/>
    <property type="match status" value="1"/>
</dbReference>
<keyword evidence="7 11" id="KW-0798">TonB box</keyword>
<comment type="similarity">
    <text evidence="2">Belongs to the SusD family.</text>
</comment>
<dbReference type="InterPro" id="IPR023996">
    <property type="entry name" value="TonB-dep_OMP_SusC/RagA"/>
</dbReference>
<dbReference type="InterPro" id="IPR037066">
    <property type="entry name" value="Plug_dom_sf"/>
</dbReference>
<keyword evidence="9 10" id="KW-0998">Cell outer membrane</keyword>
<dbReference type="InterPro" id="IPR011990">
    <property type="entry name" value="TPR-like_helical_dom_sf"/>
</dbReference>
<protein>
    <submittedName>
        <fullName evidence="16">SusC/RagA family TonB-linked outer membrane protein</fullName>
    </submittedName>
</protein>
<comment type="caution">
    <text evidence="16">The sequence shown here is derived from an EMBL/GenBank/DDBJ whole genome shotgun (WGS) entry which is preliminary data.</text>
</comment>
<dbReference type="Gene3D" id="2.170.130.10">
    <property type="entry name" value="TonB-dependent receptor, plug domain"/>
    <property type="match status" value="1"/>
</dbReference>
<dbReference type="InterPro" id="IPR036942">
    <property type="entry name" value="Beta-barrel_TonB_sf"/>
</dbReference>
<evidence type="ECO:0000256" key="6">
    <source>
        <dbReference type="ARBA" id="ARBA00022729"/>
    </source>
</evidence>
<sequence length="1381" mass="154971">MENKRSNFKAWQWALLFAFMFPVLGFSQTIKVRGTVVDATGMSIIGASVLEKGTTNGVITDIDGNFELSVSANGTLQISYVGFQTQEIPVNNQTVFKVTLKEDAEVLDEVIVVGYGTMKKSDMTGAISSVKSDDLLKRATTSATEALQGKVAGVSVLKSGGNAGAGISVKIRGIKTMGDNEPLYIIDGYPGDIDAINPQDIESMEILKDGAAAAIYGSVAANGVILVTTKNGKKGETKVTFNTYLTFNSAAKTNEMLDADGWLKVMNMMYENAGESKPNYIIKNEDGSLKNPTGANTDWQDQMLRNAMSQNYYVNVTGGSENASYSLSYGHSDEEGIFLGNNYKQDNARLKVNMSKYIFDFDATLNFKATQNEQPQYSLRQMYSISPLVPVYDESQPSGYGLTQMTVGDETYTFPTYNNVMADHHFNQSKTNGYDITGNIGLAMHFAPWLTFKTTYQYNGYYSVTRSHTEAYTSNVQGAVKFPYNSESNSYFYSHTLENVLTFMKDFDKHSVTAMVGSSIIAYRNDDSSVSVEGKNANDEPAGFFDPHNTTIDAGIGGTFSGSGTFYNYNRASFFGRLNYSFDSRYLLQATVRADGSSKFGKNNRWGVFPSVAVGWRISEEDFFPKNTVVSNLKFRASWGRLGNENALGYYYAPTMTQSNTQWMSYIQGGQPWTGMSNLYLVNDDLRWETTDTKNIGFDFGFFNNHLTGSINYYYNTTTDLLIEKVMPPSAGIYNPTVNVGKMRNSGFELELNYANSVSGFDYNIGFNLSTISNEMIKADPNQILYGSALKDAGHFATQTLEGYPVASFFLYQTDGIFQSDEEAAAYVNADGERLQPNAKAGDIRFKDMNGDGVIDADDKVYSGSGIPKVEANLSFSGSYKGFDLSFQLGSAWGHKLYNANRIYMEGMDAGSNQFKTTLDAWTPENRTDEYGFCEHKYPVEAFRGDDVSIGDDINNYPNMKDLYDYTYDNENAQTKEYWMNNYNGINYANNVIYGIDKVQTSGEAMSQEDYDHLMGEAVFLRAYYHFKTILNWKDIIIRDEYLTSEDQVHKEISPRTDCWDFICTELDRAAGLLPDTRPSGETGRVTKDVAYSYLGWAYLTRAYEETDKKDDYLAQAITAFNNVKNAALEEDFESMFNGTNKNCKESIFELQFTNITSDGAYHKHVMHYWVAAPSMGGWDEIRVSQKMYDEFLKEGKIANNNTQYDARVYASMIFNDEYYTAPNSIFGEYSYDDCFPSGSKTSYCFKKFIPSTYEEYSQSSTYTNIPLMRYANVMLMKAEALNEQGTASGRTEAINLINEIREVHGKLPPMEGDSYEAVKAQIEHERLVEFSVECFRFYDLRRWGKLEEAMKADGRTNFNIAEDEFLPIPLMEIQTNNDVN</sequence>
<dbReference type="Pfam" id="PF07715">
    <property type="entry name" value="Plug"/>
    <property type="match status" value="1"/>
</dbReference>
<evidence type="ECO:0000313" key="17">
    <source>
        <dbReference type="Proteomes" id="UP000782117"/>
    </source>
</evidence>
<dbReference type="NCBIfam" id="TIGR04056">
    <property type="entry name" value="OMP_RagA_SusC"/>
    <property type="match status" value="1"/>
</dbReference>
<comment type="subcellular location">
    <subcellularLocation>
        <location evidence="1 10">Cell outer membrane</location>
        <topology evidence="1 10">Multi-pass membrane protein</topology>
    </subcellularLocation>
</comment>
<dbReference type="InterPro" id="IPR012910">
    <property type="entry name" value="Plug_dom"/>
</dbReference>
<evidence type="ECO:0000259" key="15">
    <source>
        <dbReference type="Pfam" id="PF14322"/>
    </source>
</evidence>
<comment type="similarity">
    <text evidence="10 11">Belongs to the TonB-dependent receptor family.</text>
</comment>
<dbReference type="Gene3D" id="1.25.40.390">
    <property type="match status" value="1"/>
</dbReference>
<gene>
    <name evidence="16" type="ORF">H6A24_05145</name>
</gene>
<dbReference type="SUPFAM" id="SSF48452">
    <property type="entry name" value="TPR-like"/>
    <property type="match status" value="1"/>
</dbReference>
<dbReference type="InterPro" id="IPR000531">
    <property type="entry name" value="Beta-barrel_TonB"/>
</dbReference>
<evidence type="ECO:0000256" key="5">
    <source>
        <dbReference type="ARBA" id="ARBA00022692"/>
    </source>
</evidence>